<dbReference type="Proteomes" id="UP000027222">
    <property type="component" value="Unassembled WGS sequence"/>
</dbReference>
<evidence type="ECO:0000313" key="1">
    <source>
        <dbReference type="EMBL" id="KDR75491.1"/>
    </source>
</evidence>
<keyword evidence="2" id="KW-1185">Reference proteome</keyword>
<gene>
    <name evidence="1" type="ORF">GALMADRAFT_483957</name>
</gene>
<protein>
    <submittedName>
        <fullName evidence="1">Uncharacterized protein</fullName>
    </submittedName>
</protein>
<accession>A0A067SX91</accession>
<organism evidence="1 2">
    <name type="scientific">Galerina marginata (strain CBS 339.88)</name>
    <dbReference type="NCBI Taxonomy" id="685588"/>
    <lineage>
        <taxon>Eukaryota</taxon>
        <taxon>Fungi</taxon>
        <taxon>Dikarya</taxon>
        <taxon>Basidiomycota</taxon>
        <taxon>Agaricomycotina</taxon>
        <taxon>Agaricomycetes</taxon>
        <taxon>Agaricomycetidae</taxon>
        <taxon>Agaricales</taxon>
        <taxon>Agaricineae</taxon>
        <taxon>Strophariaceae</taxon>
        <taxon>Galerina</taxon>
    </lineage>
</organism>
<dbReference type="EMBL" id="KL142380">
    <property type="protein sequence ID" value="KDR75491.1"/>
    <property type="molecule type" value="Genomic_DNA"/>
</dbReference>
<reference evidence="2" key="1">
    <citation type="journal article" date="2014" name="Proc. Natl. Acad. Sci. U.S.A.">
        <title>Extensive sampling of basidiomycete genomes demonstrates inadequacy of the white-rot/brown-rot paradigm for wood decay fungi.</title>
        <authorList>
            <person name="Riley R."/>
            <person name="Salamov A.A."/>
            <person name="Brown D.W."/>
            <person name="Nagy L.G."/>
            <person name="Floudas D."/>
            <person name="Held B.W."/>
            <person name="Levasseur A."/>
            <person name="Lombard V."/>
            <person name="Morin E."/>
            <person name="Otillar R."/>
            <person name="Lindquist E.A."/>
            <person name="Sun H."/>
            <person name="LaButti K.M."/>
            <person name="Schmutz J."/>
            <person name="Jabbour D."/>
            <person name="Luo H."/>
            <person name="Baker S.E."/>
            <person name="Pisabarro A.G."/>
            <person name="Walton J.D."/>
            <person name="Blanchette R.A."/>
            <person name="Henrissat B."/>
            <person name="Martin F."/>
            <person name="Cullen D."/>
            <person name="Hibbett D.S."/>
            <person name="Grigoriev I.V."/>
        </authorList>
    </citation>
    <scope>NUCLEOTIDE SEQUENCE [LARGE SCALE GENOMIC DNA]</scope>
    <source>
        <strain evidence="2">CBS 339.88</strain>
    </source>
</reference>
<name>A0A067SX91_GALM3</name>
<sequence>MYYHNCIYITMVFGIRLARLQIHGGLRVKFPQVWTFRTNYVFHPCNWFQPRPTVHYFALCSSQLTTTSLSPSLLRCLSRLSYPRSVRPHDITRKNSILACASVLTDRINASGAHVQSQVRLSHRPPHSLSRSIMTSAQNDIPSTSAIDHESYIIKGDGHLYPFYRLAYLP</sequence>
<evidence type="ECO:0000313" key="2">
    <source>
        <dbReference type="Proteomes" id="UP000027222"/>
    </source>
</evidence>
<dbReference type="AlphaFoldDB" id="A0A067SX91"/>
<dbReference type="HOGENOM" id="CLU_1570759_0_0_1"/>
<proteinExistence type="predicted"/>